<reference evidence="1" key="1">
    <citation type="submission" date="2014-09" db="EMBL/GenBank/DDBJ databases">
        <authorList>
            <person name="Magalhaes I.L.F."/>
            <person name="Oliveira U."/>
            <person name="Santos F.R."/>
            <person name="Vidigal T.H.D.A."/>
            <person name="Brescovit A.D."/>
            <person name="Santos A.J."/>
        </authorList>
    </citation>
    <scope>NUCLEOTIDE SEQUENCE</scope>
    <source>
        <tissue evidence="1">Shoot tissue taken approximately 20 cm above the soil surface</tissue>
    </source>
</reference>
<evidence type="ECO:0000313" key="1">
    <source>
        <dbReference type="EMBL" id="JAD64311.1"/>
    </source>
</evidence>
<accession>A0A0A9BLP3</accession>
<organism evidence="1">
    <name type="scientific">Arundo donax</name>
    <name type="common">Giant reed</name>
    <name type="synonym">Donax arundinaceus</name>
    <dbReference type="NCBI Taxonomy" id="35708"/>
    <lineage>
        <taxon>Eukaryota</taxon>
        <taxon>Viridiplantae</taxon>
        <taxon>Streptophyta</taxon>
        <taxon>Embryophyta</taxon>
        <taxon>Tracheophyta</taxon>
        <taxon>Spermatophyta</taxon>
        <taxon>Magnoliopsida</taxon>
        <taxon>Liliopsida</taxon>
        <taxon>Poales</taxon>
        <taxon>Poaceae</taxon>
        <taxon>PACMAD clade</taxon>
        <taxon>Arundinoideae</taxon>
        <taxon>Arundineae</taxon>
        <taxon>Arundo</taxon>
    </lineage>
</organism>
<sequence>MNSVDFLFELGSDNHQLVFLYERGKKKLLDGTQIAFPNEIDPSSVAGRIVECSWNKNSIGSACA</sequence>
<reference evidence="1" key="2">
    <citation type="journal article" date="2015" name="Data Brief">
        <title>Shoot transcriptome of the giant reed, Arundo donax.</title>
        <authorList>
            <person name="Barrero R.A."/>
            <person name="Guerrero F.D."/>
            <person name="Moolhuijzen P."/>
            <person name="Goolsby J.A."/>
            <person name="Tidwell J."/>
            <person name="Bellgard S.E."/>
            <person name="Bellgard M.I."/>
        </authorList>
    </citation>
    <scope>NUCLEOTIDE SEQUENCE</scope>
    <source>
        <tissue evidence="1">Shoot tissue taken approximately 20 cm above the soil surface</tissue>
    </source>
</reference>
<name>A0A0A9BLP3_ARUDO</name>
<proteinExistence type="predicted"/>
<dbReference type="AlphaFoldDB" id="A0A0A9BLP3"/>
<dbReference type="EMBL" id="GBRH01233584">
    <property type="protein sequence ID" value="JAD64311.1"/>
    <property type="molecule type" value="Transcribed_RNA"/>
</dbReference>
<protein>
    <submittedName>
        <fullName evidence="1">Uncharacterized protein</fullName>
    </submittedName>
</protein>